<evidence type="ECO:0000259" key="7">
    <source>
        <dbReference type="PROSITE" id="PS50109"/>
    </source>
</evidence>
<feature type="domain" description="Response regulatory" evidence="8">
    <location>
        <begin position="967"/>
        <end position="1081"/>
    </location>
</feature>
<dbReference type="InterPro" id="IPR000700">
    <property type="entry name" value="PAS-assoc_C"/>
</dbReference>
<dbReference type="Gene3D" id="1.10.287.130">
    <property type="match status" value="1"/>
</dbReference>
<dbReference type="InterPro" id="IPR013655">
    <property type="entry name" value="PAS_fold_3"/>
</dbReference>
<feature type="domain" description="Histidine kinase" evidence="7">
    <location>
        <begin position="722"/>
        <end position="942"/>
    </location>
</feature>
<dbReference type="SMART" id="SM00388">
    <property type="entry name" value="HisKA"/>
    <property type="match status" value="1"/>
</dbReference>
<dbReference type="Pfam" id="PF02518">
    <property type="entry name" value="HATPase_c"/>
    <property type="match status" value="1"/>
</dbReference>
<comment type="catalytic activity">
    <reaction evidence="1">
        <text>ATP + protein L-histidine = ADP + protein N-phospho-L-histidine.</text>
        <dbReference type="EC" id="2.7.13.3"/>
    </reaction>
</comment>
<dbReference type="PROSITE" id="PS50109">
    <property type="entry name" value="HIS_KIN"/>
    <property type="match status" value="1"/>
</dbReference>
<dbReference type="Pfam" id="PF13426">
    <property type="entry name" value="PAS_9"/>
    <property type="match status" value="1"/>
</dbReference>
<dbReference type="InterPro" id="IPR004358">
    <property type="entry name" value="Sig_transdc_His_kin-like_C"/>
</dbReference>
<dbReference type="CDD" id="cd17546">
    <property type="entry name" value="REC_hyHK_CKI1_RcsC-like"/>
    <property type="match status" value="1"/>
</dbReference>
<dbReference type="Pfam" id="PF08448">
    <property type="entry name" value="PAS_4"/>
    <property type="match status" value="1"/>
</dbReference>
<protein>
    <recommendedName>
        <fullName evidence="2">histidine kinase</fullName>
        <ecNumber evidence="2">2.7.13.3</ecNumber>
    </recommendedName>
</protein>
<dbReference type="InterPro" id="IPR001789">
    <property type="entry name" value="Sig_transdc_resp-reg_receiver"/>
</dbReference>
<dbReference type="Pfam" id="PF00989">
    <property type="entry name" value="PAS"/>
    <property type="match status" value="1"/>
</dbReference>
<dbReference type="InterPro" id="IPR000014">
    <property type="entry name" value="PAS"/>
</dbReference>
<evidence type="ECO:0000256" key="1">
    <source>
        <dbReference type="ARBA" id="ARBA00000085"/>
    </source>
</evidence>
<dbReference type="Pfam" id="PF00512">
    <property type="entry name" value="HisKA"/>
    <property type="match status" value="1"/>
</dbReference>
<dbReference type="SUPFAM" id="SSF52172">
    <property type="entry name" value="CheY-like"/>
    <property type="match status" value="1"/>
</dbReference>
<dbReference type="InterPro" id="IPR013656">
    <property type="entry name" value="PAS_4"/>
</dbReference>
<dbReference type="EMBL" id="FPJE01000006">
    <property type="protein sequence ID" value="SFW39107.1"/>
    <property type="molecule type" value="Genomic_DNA"/>
</dbReference>
<dbReference type="OrthoDB" id="9811889at2"/>
<feature type="domain" description="PAC" evidence="10">
    <location>
        <begin position="82"/>
        <end position="134"/>
    </location>
</feature>
<sequence length="1095" mass="124621">MSLQHTPSPSRQIQELLQASPMGAFQIDHRGYCFFSNLSWTTISGLSPEASAGKSWMQIVLPEDIATIDLFTEQAIRDRKKTTFTFRINHSKKGLRFLQANMAPVTPEDQNISYFVMYIQDITTHRLAESHIEKQKALCAVLKQFQDGFLQGNSPNNQFRTFLDDIITLTGSTSGFIGEVIPAENRGSPTVRSLTSDPEHADIITDHVTISSSGPHVFAPVITQVLRKKDICTGELPDIEDSSGALPWIGIPARLKQQTQGILILSGNPEGYDNTVAELLSPLISAFASLVVFHRVNLAKSRMESRQNELKKHLDSLISSLEDIILEVDGNMVFRSVWARDNNLLFLPKKKLIGRKPEDVFGDKAGFFTDYLQKVMQTGKTISLEYQHINPEIDQWFKAKITPINEDPRPEHYKMAVVIQDITERTKYIAALKAEKEKLEHNNLLFDFSQELSKIGGWENNVETGAIIWTKQTHTIFGLSPSDTDKMDCQSLWELFEERGAGIFKEKALQCLQDQKPYDVTCPIHMPDGSRKWIRAIARPMLHEGRVTVLRGVVLDITQQKETELILKQTQKNLERSNLILDTSQGLSKTGGWENNLETGETFWTRQHHEILEIPKKDIDKMSHRDLFRYIIEEDQAYVKNAFKEMIRKKAMRNIVFRIRTVSGKQKWVRSIGFPVLKDNKVYMLRGAIMDITRKKENELALTAAKEIAEKAARAQNDFLSVMSHEIRTPLNGIIGITNLLKLNHTPEQKEFIDNLMFSADHLLQLINDILDLNKIESDKLELVQSEMDLPELIAHIKNQFQSLADAKGIKLLSRIDRNIPHRILGDSIRISQILNNLVSNAIKFTDKGRVSVTLRMLSATPTHVIIHFSIKDTGLGIPKKMEQTIFESFRQIQQEAYRKHSGTGLGLTITKKLLALHNSEIFVQSQPGKGTRFSFDLMLELPSDKTPAKITPKELSRYANKLSYIRLLFVEDNKVNAMVARKQLEYFGIHSDYACHGSEALEFLRTRTYDIALIDLHMPDIDGYALSAIIKKEHPDIHIVIFTADIMKDVRQRLADMGIYDILNKPFVPTEMLAVLLKTADQKNLRLRDEETIS</sequence>
<dbReference type="SMART" id="SM00091">
    <property type="entry name" value="PAS"/>
    <property type="match status" value="2"/>
</dbReference>
<keyword evidence="5" id="KW-0418">Kinase</keyword>
<dbReference type="SMART" id="SM00086">
    <property type="entry name" value="PAC"/>
    <property type="match status" value="3"/>
</dbReference>
<evidence type="ECO:0000259" key="9">
    <source>
        <dbReference type="PROSITE" id="PS50112"/>
    </source>
</evidence>
<reference evidence="11 12" key="1">
    <citation type="submission" date="2016-11" db="EMBL/GenBank/DDBJ databases">
        <authorList>
            <person name="Jaros S."/>
            <person name="Januszkiewicz K."/>
            <person name="Wedrychowicz H."/>
        </authorList>
    </citation>
    <scope>NUCLEOTIDE SEQUENCE [LARGE SCALE GENOMIC DNA]</scope>
    <source>
        <strain evidence="11 12">CGMCC 1.12145</strain>
    </source>
</reference>
<feature type="domain" description="PAS" evidence="9">
    <location>
        <begin position="9"/>
        <end position="79"/>
    </location>
</feature>
<dbReference type="CDD" id="cd16922">
    <property type="entry name" value="HATPase_EvgS-ArcB-TorS-like"/>
    <property type="match status" value="1"/>
</dbReference>
<dbReference type="NCBIfam" id="TIGR00229">
    <property type="entry name" value="sensory_box"/>
    <property type="match status" value="2"/>
</dbReference>
<evidence type="ECO:0000259" key="8">
    <source>
        <dbReference type="PROSITE" id="PS50110"/>
    </source>
</evidence>
<dbReference type="AlphaFoldDB" id="A0A1K1NV27"/>
<accession>A0A1K1NV27</accession>
<dbReference type="SUPFAM" id="SSF55874">
    <property type="entry name" value="ATPase domain of HSP90 chaperone/DNA topoisomerase II/histidine kinase"/>
    <property type="match status" value="1"/>
</dbReference>
<dbReference type="STRING" id="1150368.SAMN02927921_01467"/>
<dbReference type="PROSITE" id="PS50110">
    <property type="entry name" value="RESPONSE_REGULATORY"/>
    <property type="match status" value="1"/>
</dbReference>
<dbReference type="Pfam" id="PF08447">
    <property type="entry name" value="PAS_3"/>
    <property type="match status" value="1"/>
</dbReference>
<dbReference type="InterPro" id="IPR005467">
    <property type="entry name" value="His_kinase_dom"/>
</dbReference>
<dbReference type="SUPFAM" id="SSF55785">
    <property type="entry name" value="PYP-like sensor domain (PAS domain)"/>
    <property type="match status" value="4"/>
</dbReference>
<dbReference type="EC" id="2.7.13.3" evidence="2"/>
<dbReference type="Pfam" id="PF00072">
    <property type="entry name" value="Response_reg"/>
    <property type="match status" value="1"/>
</dbReference>
<dbReference type="PANTHER" id="PTHR43047">
    <property type="entry name" value="TWO-COMPONENT HISTIDINE PROTEIN KINASE"/>
    <property type="match status" value="1"/>
</dbReference>
<evidence type="ECO:0000313" key="11">
    <source>
        <dbReference type="EMBL" id="SFW39107.1"/>
    </source>
</evidence>
<keyword evidence="4" id="KW-0808">Transferase</keyword>
<dbReference type="Gene3D" id="3.30.450.20">
    <property type="entry name" value="PAS domain"/>
    <property type="match status" value="4"/>
</dbReference>
<dbReference type="SMART" id="SM00448">
    <property type="entry name" value="REC"/>
    <property type="match status" value="1"/>
</dbReference>
<feature type="domain" description="PAC" evidence="10">
    <location>
        <begin position="518"/>
        <end position="569"/>
    </location>
</feature>
<feature type="modified residue" description="4-aspartylphosphate" evidence="6">
    <location>
        <position position="1016"/>
    </location>
</feature>
<dbReference type="SMART" id="SM00387">
    <property type="entry name" value="HATPase_c"/>
    <property type="match status" value="1"/>
</dbReference>
<dbReference type="CDD" id="cd00130">
    <property type="entry name" value="PAS"/>
    <property type="match status" value="3"/>
</dbReference>
<keyword evidence="12" id="KW-1185">Reference proteome</keyword>
<dbReference type="InterPro" id="IPR003594">
    <property type="entry name" value="HATPase_dom"/>
</dbReference>
<organism evidence="11 12">
    <name type="scientific">Sinomicrobium oceani</name>
    <dbReference type="NCBI Taxonomy" id="1150368"/>
    <lineage>
        <taxon>Bacteria</taxon>
        <taxon>Pseudomonadati</taxon>
        <taxon>Bacteroidota</taxon>
        <taxon>Flavobacteriia</taxon>
        <taxon>Flavobacteriales</taxon>
        <taxon>Flavobacteriaceae</taxon>
        <taxon>Sinomicrobium</taxon>
    </lineage>
</organism>
<dbReference type="InterPro" id="IPR013767">
    <property type="entry name" value="PAS_fold"/>
</dbReference>
<dbReference type="FunFam" id="3.30.565.10:FF:000010">
    <property type="entry name" value="Sensor histidine kinase RcsC"/>
    <property type="match status" value="1"/>
</dbReference>
<proteinExistence type="predicted"/>
<dbReference type="Gene3D" id="3.40.50.2300">
    <property type="match status" value="1"/>
</dbReference>
<dbReference type="PRINTS" id="PR00344">
    <property type="entry name" value="BCTRLSENSOR"/>
</dbReference>
<dbReference type="PANTHER" id="PTHR43047:SF72">
    <property type="entry name" value="OSMOSENSING HISTIDINE PROTEIN KINASE SLN1"/>
    <property type="match status" value="1"/>
</dbReference>
<dbReference type="Gene3D" id="3.30.565.10">
    <property type="entry name" value="Histidine kinase-like ATPase, C-terminal domain"/>
    <property type="match status" value="1"/>
</dbReference>
<dbReference type="PROSITE" id="PS50113">
    <property type="entry name" value="PAC"/>
    <property type="match status" value="2"/>
</dbReference>
<dbReference type="Gene3D" id="2.10.70.100">
    <property type="match status" value="1"/>
</dbReference>
<name>A0A1K1NV27_9FLAO</name>
<evidence type="ECO:0000259" key="10">
    <source>
        <dbReference type="PROSITE" id="PS50113"/>
    </source>
</evidence>
<dbReference type="InterPro" id="IPR001610">
    <property type="entry name" value="PAC"/>
</dbReference>
<evidence type="ECO:0000256" key="4">
    <source>
        <dbReference type="ARBA" id="ARBA00022679"/>
    </source>
</evidence>
<dbReference type="SUPFAM" id="SSF47384">
    <property type="entry name" value="Homodimeric domain of signal transducing histidine kinase"/>
    <property type="match status" value="1"/>
</dbReference>
<dbReference type="GO" id="GO:0009927">
    <property type="term" value="F:histidine phosphotransfer kinase activity"/>
    <property type="evidence" value="ECO:0007669"/>
    <property type="project" value="TreeGrafter"/>
</dbReference>
<dbReference type="GO" id="GO:0005886">
    <property type="term" value="C:plasma membrane"/>
    <property type="evidence" value="ECO:0007669"/>
    <property type="project" value="TreeGrafter"/>
</dbReference>
<dbReference type="GO" id="GO:0000155">
    <property type="term" value="F:phosphorelay sensor kinase activity"/>
    <property type="evidence" value="ECO:0007669"/>
    <property type="project" value="InterPro"/>
</dbReference>
<dbReference type="InterPro" id="IPR036890">
    <property type="entry name" value="HATPase_C_sf"/>
</dbReference>
<dbReference type="PROSITE" id="PS50112">
    <property type="entry name" value="PAS"/>
    <property type="match status" value="1"/>
</dbReference>
<evidence type="ECO:0000256" key="6">
    <source>
        <dbReference type="PROSITE-ProRule" id="PRU00169"/>
    </source>
</evidence>
<dbReference type="RefSeq" id="WP_072316694.1">
    <property type="nucleotide sequence ID" value="NZ_FPJE01000006.1"/>
</dbReference>
<keyword evidence="3 6" id="KW-0597">Phosphoprotein</keyword>
<dbReference type="InterPro" id="IPR035965">
    <property type="entry name" value="PAS-like_dom_sf"/>
</dbReference>
<dbReference type="InterPro" id="IPR011006">
    <property type="entry name" value="CheY-like_superfamily"/>
</dbReference>
<gene>
    <name evidence="11" type="ORF">SAMN02927921_01467</name>
</gene>
<dbReference type="InterPro" id="IPR036097">
    <property type="entry name" value="HisK_dim/P_sf"/>
</dbReference>
<evidence type="ECO:0000256" key="3">
    <source>
        <dbReference type="ARBA" id="ARBA00022553"/>
    </source>
</evidence>
<evidence type="ECO:0000256" key="5">
    <source>
        <dbReference type="ARBA" id="ARBA00022777"/>
    </source>
</evidence>
<dbReference type="Proteomes" id="UP000182248">
    <property type="component" value="Unassembled WGS sequence"/>
</dbReference>
<dbReference type="InterPro" id="IPR003661">
    <property type="entry name" value="HisK_dim/P_dom"/>
</dbReference>
<evidence type="ECO:0000313" key="12">
    <source>
        <dbReference type="Proteomes" id="UP000182248"/>
    </source>
</evidence>
<dbReference type="CDD" id="cd00082">
    <property type="entry name" value="HisKA"/>
    <property type="match status" value="1"/>
</dbReference>
<dbReference type="GO" id="GO:0006355">
    <property type="term" value="P:regulation of DNA-templated transcription"/>
    <property type="evidence" value="ECO:0007669"/>
    <property type="project" value="InterPro"/>
</dbReference>
<evidence type="ECO:0000256" key="2">
    <source>
        <dbReference type="ARBA" id="ARBA00012438"/>
    </source>
</evidence>